<evidence type="ECO:0000256" key="7">
    <source>
        <dbReference type="ARBA" id="ARBA00023136"/>
    </source>
</evidence>
<dbReference type="GO" id="GO:0009103">
    <property type="term" value="P:lipopolysaccharide biosynthetic process"/>
    <property type="evidence" value="ECO:0007669"/>
    <property type="project" value="UniProtKB-ARBA"/>
</dbReference>
<evidence type="ECO:0000256" key="5">
    <source>
        <dbReference type="ARBA" id="ARBA00022692"/>
    </source>
</evidence>
<feature type="transmembrane region" description="Helical" evidence="8">
    <location>
        <begin position="462"/>
        <end position="479"/>
    </location>
</feature>
<keyword evidence="3" id="KW-0328">Glycosyltransferase</keyword>
<feature type="transmembrane region" description="Helical" evidence="8">
    <location>
        <begin position="400"/>
        <end position="417"/>
    </location>
</feature>
<name>I3ZKE4_TERRK</name>
<dbReference type="InterPro" id="IPR038731">
    <property type="entry name" value="RgtA/B/C-like"/>
</dbReference>
<dbReference type="AlphaFoldDB" id="I3ZKE4"/>
<reference evidence="10 11" key="1">
    <citation type="submission" date="2012-06" db="EMBL/GenBank/DDBJ databases">
        <title>Complete genome of Terriglobus roseus DSM 18391.</title>
        <authorList>
            <consortium name="US DOE Joint Genome Institute (JGI-PGF)"/>
            <person name="Lucas S."/>
            <person name="Copeland A."/>
            <person name="Lapidus A."/>
            <person name="Glavina del Rio T."/>
            <person name="Dalin E."/>
            <person name="Tice H."/>
            <person name="Bruce D."/>
            <person name="Goodwin L."/>
            <person name="Pitluck S."/>
            <person name="Peters L."/>
            <person name="Mikhailova N."/>
            <person name="Munk A.C.C."/>
            <person name="Kyrpides N."/>
            <person name="Mavromatis K."/>
            <person name="Ivanova N."/>
            <person name="Brettin T."/>
            <person name="Detter J.C."/>
            <person name="Han C."/>
            <person name="Larimer F."/>
            <person name="Land M."/>
            <person name="Hauser L."/>
            <person name="Markowitz V."/>
            <person name="Cheng J.-F."/>
            <person name="Hugenholtz P."/>
            <person name="Woyke T."/>
            <person name="Wu D."/>
            <person name="Brambilla E."/>
            <person name="Klenk H.-P."/>
            <person name="Eisen J.A."/>
        </authorList>
    </citation>
    <scope>NUCLEOTIDE SEQUENCE [LARGE SCALE GENOMIC DNA]</scope>
    <source>
        <strain evidence="11">DSM 18391 / NRRL B-41598 / KBS 63</strain>
    </source>
</reference>
<keyword evidence="7 8" id="KW-0472">Membrane</keyword>
<dbReference type="InterPro" id="IPR050297">
    <property type="entry name" value="LipidA_mod_glycosyltrf_83"/>
</dbReference>
<evidence type="ECO:0000256" key="8">
    <source>
        <dbReference type="SAM" id="Phobius"/>
    </source>
</evidence>
<dbReference type="Proteomes" id="UP000006056">
    <property type="component" value="Chromosome"/>
</dbReference>
<protein>
    <submittedName>
        <fullName evidence="10">PMT family glycosyltransferase, 4-amino-4-deoxy-L-arabinose transferase</fullName>
    </submittedName>
</protein>
<dbReference type="Pfam" id="PF13231">
    <property type="entry name" value="PMT_2"/>
    <property type="match status" value="1"/>
</dbReference>
<keyword evidence="5 8" id="KW-0812">Transmembrane</keyword>
<feature type="transmembrane region" description="Helical" evidence="8">
    <location>
        <begin position="429"/>
        <end position="450"/>
    </location>
</feature>
<dbReference type="PANTHER" id="PTHR33908">
    <property type="entry name" value="MANNOSYLTRANSFERASE YKCB-RELATED"/>
    <property type="match status" value="1"/>
</dbReference>
<dbReference type="STRING" id="926566.Terro_3498"/>
<feature type="transmembrane region" description="Helical" evidence="8">
    <location>
        <begin position="374"/>
        <end position="394"/>
    </location>
</feature>
<evidence type="ECO:0000256" key="6">
    <source>
        <dbReference type="ARBA" id="ARBA00022989"/>
    </source>
</evidence>
<evidence type="ECO:0000313" key="10">
    <source>
        <dbReference type="EMBL" id="AFL89712.1"/>
    </source>
</evidence>
<dbReference type="eggNOG" id="COG1807">
    <property type="taxonomic scope" value="Bacteria"/>
</dbReference>
<comment type="subcellular location">
    <subcellularLocation>
        <location evidence="1">Cell membrane</location>
        <topology evidence="1">Multi-pass membrane protein</topology>
    </subcellularLocation>
</comment>
<dbReference type="OrthoDB" id="9775035at2"/>
<dbReference type="GO" id="GO:0005886">
    <property type="term" value="C:plasma membrane"/>
    <property type="evidence" value="ECO:0007669"/>
    <property type="project" value="UniProtKB-SubCell"/>
</dbReference>
<feature type="transmembrane region" description="Helical" evidence="8">
    <location>
        <begin position="205"/>
        <end position="222"/>
    </location>
</feature>
<keyword evidence="11" id="KW-1185">Reference proteome</keyword>
<keyword evidence="4 10" id="KW-0808">Transferase</keyword>
<dbReference type="GO" id="GO:0010041">
    <property type="term" value="P:response to iron(III) ion"/>
    <property type="evidence" value="ECO:0007669"/>
    <property type="project" value="TreeGrafter"/>
</dbReference>
<dbReference type="KEGG" id="trs:Terro_3498"/>
<proteinExistence type="predicted"/>
<feature type="transmembrane region" description="Helical" evidence="8">
    <location>
        <begin position="152"/>
        <end position="173"/>
    </location>
</feature>
<feature type="transmembrane region" description="Helical" evidence="8">
    <location>
        <begin position="491"/>
        <end position="511"/>
    </location>
</feature>
<gene>
    <name evidence="10" type="ordered locus">Terro_3498</name>
</gene>
<dbReference type="EMBL" id="CP003379">
    <property type="protein sequence ID" value="AFL89712.1"/>
    <property type="molecule type" value="Genomic_DNA"/>
</dbReference>
<organism evidence="10 11">
    <name type="scientific">Terriglobus roseus (strain DSM 18391 / NRRL B-41598 / KBS 63)</name>
    <dbReference type="NCBI Taxonomy" id="926566"/>
    <lineage>
        <taxon>Bacteria</taxon>
        <taxon>Pseudomonadati</taxon>
        <taxon>Acidobacteriota</taxon>
        <taxon>Terriglobia</taxon>
        <taxon>Terriglobales</taxon>
        <taxon>Acidobacteriaceae</taxon>
        <taxon>Terriglobus</taxon>
    </lineage>
</organism>
<feature type="domain" description="Glycosyltransferase RgtA/B/C/D-like" evidence="9">
    <location>
        <begin position="132"/>
        <end position="289"/>
    </location>
</feature>
<evidence type="ECO:0000256" key="4">
    <source>
        <dbReference type="ARBA" id="ARBA00022679"/>
    </source>
</evidence>
<feature type="transmembrane region" description="Helical" evidence="8">
    <location>
        <begin position="324"/>
        <end position="346"/>
    </location>
</feature>
<evidence type="ECO:0000313" key="11">
    <source>
        <dbReference type="Proteomes" id="UP000006056"/>
    </source>
</evidence>
<dbReference type="GO" id="GO:0016763">
    <property type="term" value="F:pentosyltransferase activity"/>
    <property type="evidence" value="ECO:0007669"/>
    <property type="project" value="TreeGrafter"/>
</dbReference>
<dbReference type="HOGENOM" id="CLU_019200_0_1_0"/>
<accession>I3ZKE4</accession>
<sequence>MSSYLQPEPTAPESAAPEPRWRQWLASEAACSARELIVLCVTAALLLFYGLVPLRIGHATISAPKIGLVGADEPRYAQIASEMLEEHSEICHTLHARVIPHSLRVADLKASMKCAEAGMITPILYGHPWLEKPALYYWRTMSFYKEFGKSDWTARLSSATGAFALVFLIFLHMRRFRPGGHLDAALITASSVAIIAFARGASTDMQLAAPFCIGMLGWYAWYETGKKFWLFDLYFFGGIATLAKGPVAIFLSLSIIVLFVGLRREWQVLRRMIWLPGIALFLLISLPWFIAVQLRNPTFYKFFLFEQNLQRFATDRYQHHQTPFYYLIVLLLALMPWTVLALRALWDSIDIARAEWRVRHKPARYLGHSRAGDAFPEFLVLWAIFPVIFFSFSGSKLPGYILPAIPPITILTGDYLARIRRNGLPKWLLIAHGATCGILTFVLLLCPQYMVYQQIVPPPGTLFSAFAIATACGAGIVLLTQRLGLKWIRPLTLAPIFILLFFLMHQNGWLLDQNYSARPMARQIAAAAPEVKLLETYHIRRDTDYGLCFYRNQPLRHYLQEESATEKQSVITGIPNEEHILVIRTQDEGALTRLLPRRTYKQMFVNGWQELAVYRVAAAVVAAPAVHVENHKGSPAAKRRALRR</sequence>
<keyword evidence="2" id="KW-1003">Cell membrane</keyword>
<evidence type="ECO:0000259" key="9">
    <source>
        <dbReference type="Pfam" id="PF13231"/>
    </source>
</evidence>
<feature type="transmembrane region" description="Helical" evidence="8">
    <location>
        <begin position="272"/>
        <end position="291"/>
    </location>
</feature>
<dbReference type="RefSeq" id="WP_014786973.1">
    <property type="nucleotide sequence ID" value="NC_018014.1"/>
</dbReference>
<feature type="transmembrane region" description="Helical" evidence="8">
    <location>
        <begin position="234"/>
        <end position="260"/>
    </location>
</feature>
<feature type="transmembrane region" description="Helical" evidence="8">
    <location>
        <begin position="36"/>
        <end position="56"/>
    </location>
</feature>
<evidence type="ECO:0000256" key="3">
    <source>
        <dbReference type="ARBA" id="ARBA00022676"/>
    </source>
</evidence>
<dbReference type="PANTHER" id="PTHR33908:SF3">
    <property type="entry name" value="UNDECAPRENYL PHOSPHATE-ALPHA-4-AMINO-4-DEOXY-L-ARABINOSE ARABINOSYL TRANSFERASE"/>
    <property type="match status" value="1"/>
</dbReference>
<keyword evidence="6 8" id="KW-1133">Transmembrane helix</keyword>
<evidence type="ECO:0000256" key="1">
    <source>
        <dbReference type="ARBA" id="ARBA00004651"/>
    </source>
</evidence>
<evidence type="ECO:0000256" key="2">
    <source>
        <dbReference type="ARBA" id="ARBA00022475"/>
    </source>
</evidence>